<gene>
    <name evidence="2" type="ORF">CBM2589_A20083</name>
</gene>
<evidence type="ECO:0000256" key="1">
    <source>
        <dbReference type="SAM" id="MobiDB-lite"/>
    </source>
</evidence>
<name>A0A375C0D1_9BURK</name>
<organism evidence="2">
    <name type="scientific">Cupriavidus taiwanensis</name>
    <dbReference type="NCBI Taxonomy" id="164546"/>
    <lineage>
        <taxon>Bacteria</taxon>
        <taxon>Pseudomonadati</taxon>
        <taxon>Pseudomonadota</taxon>
        <taxon>Betaproteobacteria</taxon>
        <taxon>Burkholderiales</taxon>
        <taxon>Burkholderiaceae</taxon>
        <taxon>Cupriavidus</taxon>
    </lineage>
</organism>
<reference evidence="2" key="1">
    <citation type="submission" date="2018-01" db="EMBL/GenBank/DDBJ databases">
        <authorList>
            <person name="Clerissi C."/>
        </authorList>
    </citation>
    <scope>NUCLEOTIDE SEQUENCE</scope>
    <source>
        <strain evidence="2">Cupriavidus taiwanensis STM 3521</strain>
    </source>
</reference>
<evidence type="ECO:0008006" key="3">
    <source>
        <dbReference type="Google" id="ProtNLM"/>
    </source>
</evidence>
<evidence type="ECO:0000313" key="2">
    <source>
        <dbReference type="EMBL" id="SOY60146.1"/>
    </source>
</evidence>
<dbReference type="AlphaFoldDB" id="A0A375C0D1"/>
<dbReference type="Proteomes" id="UP000256297">
    <property type="component" value="Chromosome CBM2589_a"/>
</dbReference>
<proteinExistence type="predicted"/>
<feature type="region of interest" description="Disordered" evidence="1">
    <location>
        <begin position="184"/>
        <end position="205"/>
    </location>
</feature>
<feature type="compositionally biased region" description="Low complexity" evidence="1">
    <location>
        <begin position="50"/>
        <end position="72"/>
    </location>
</feature>
<accession>A0A375C0D1</accession>
<comment type="caution">
    <text evidence="2">The sequence shown here is derived from an EMBL/GenBank/DDBJ whole genome shotgun (WGS) entry which is preliminary data.</text>
</comment>
<feature type="region of interest" description="Disordered" evidence="1">
    <location>
        <begin position="48"/>
        <end position="99"/>
    </location>
</feature>
<dbReference type="EMBL" id="OFSP01000032">
    <property type="protein sequence ID" value="SOY60146.1"/>
    <property type="molecule type" value="Genomic_DNA"/>
</dbReference>
<sequence length="438" mass="43161">MALSQPSTFMTAESEEGEPMKHAHIKLAAVPFACLVIMLAGCGGGGGGDSASTSASASPGTSPGTSPATPTAPSSPAPAPAAATSSAMLSGTTDPGPGIGKDGDYYLNTVTWMMFGPKANGVWPAGVSLAGPGGNTGAAGNTILSGSVDPTDGVGNNGDYYINTSTSTLFGPKANGTWPAGVPLGSTTGSPPPSGGAVLTGAGAPDNSLGNNGDYYLDTSTWTLYGPKADGVWPAGVTLTGGSGSGTGGTGGTGGTTVGNGGHVLYGSGAPTDDIGENGDFYFDTTTWTMYGPKQDGKWPATGVTMANGTVYNGNFNVPDTLSRGRYAMTGAGGAVPLPSDFGVVIPYDCTRVALTASTLGKVQGTLDISVYKVSGASAAVTLTAVNGLSCKITNGQQSCSKEVPAGTVTHGDKLQVQVDNNQATDWGGLAVNLACIK</sequence>
<protein>
    <recommendedName>
        <fullName evidence="3">Glycine-rich protein</fullName>
    </recommendedName>
</protein>